<sequence length="154" mass="17156">MQQARIETVRQPAARPVVQSPIQSPARSLTRAAGPALTEAMVGDLVRHLYGRVHDDALLGPMFRMAAPDWEEHLEEVTDFWSHVLLGTGRYEGGIMGLTGTLRMKPAHFERWMALFRASAETLLPPGACRQAFDAASVIDLRLRAWQAQLQQPD</sequence>
<dbReference type="InterPro" id="IPR009050">
    <property type="entry name" value="Globin-like_sf"/>
</dbReference>
<gene>
    <name evidence="2" type="ORF">ACFOOQ_19105</name>
</gene>
<name>A0ABV7VJM6_9PROT</name>
<dbReference type="SUPFAM" id="SSF46458">
    <property type="entry name" value="Globin-like"/>
    <property type="match status" value="1"/>
</dbReference>
<evidence type="ECO:0000313" key="3">
    <source>
        <dbReference type="Proteomes" id="UP001595711"/>
    </source>
</evidence>
<reference evidence="3" key="1">
    <citation type="journal article" date="2019" name="Int. J. Syst. Evol. Microbiol.">
        <title>The Global Catalogue of Microorganisms (GCM) 10K type strain sequencing project: providing services to taxonomists for standard genome sequencing and annotation.</title>
        <authorList>
            <consortium name="The Broad Institute Genomics Platform"/>
            <consortium name="The Broad Institute Genome Sequencing Center for Infectious Disease"/>
            <person name="Wu L."/>
            <person name="Ma J."/>
        </authorList>
    </citation>
    <scope>NUCLEOTIDE SEQUENCE [LARGE SCALE GENOMIC DNA]</scope>
    <source>
        <strain evidence="3">KCTC 42182</strain>
    </source>
</reference>
<dbReference type="RefSeq" id="WP_379729244.1">
    <property type="nucleotide sequence ID" value="NZ_JBHRYJ010000005.1"/>
</dbReference>
<keyword evidence="3" id="KW-1185">Reference proteome</keyword>
<dbReference type="EMBL" id="JBHRYJ010000005">
    <property type="protein sequence ID" value="MFC3677669.1"/>
    <property type="molecule type" value="Genomic_DNA"/>
</dbReference>
<dbReference type="CDD" id="cd08916">
    <property type="entry name" value="TrHb3_P"/>
    <property type="match status" value="1"/>
</dbReference>
<dbReference type="Gene3D" id="1.10.490.10">
    <property type="entry name" value="Globins"/>
    <property type="match status" value="1"/>
</dbReference>
<dbReference type="Proteomes" id="UP001595711">
    <property type="component" value="Unassembled WGS sequence"/>
</dbReference>
<evidence type="ECO:0000313" key="2">
    <source>
        <dbReference type="EMBL" id="MFC3677669.1"/>
    </source>
</evidence>
<accession>A0ABV7VJM6</accession>
<comment type="caution">
    <text evidence="2">The sequence shown here is derived from an EMBL/GenBank/DDBJ whole genome shotgun (WGS) entry which is preliminary data.</text>
</comment>
<feature type="region of interest" description="Disordered" evidence="1">
    <location>
        <begin position="1"/>
        <end position="22"/>
    </location>
</feature>
<organism evidence="2 3">
    <name type="scientific">Ferrovibrio xuzhouensis</name>
    <dbReference type="NCBI Taxonomy" id="1576914"/>
    <lineage>
        <taxon>Bacteria</taxon>
        <taxon>Pseudomonadati</taxon>
        <taxon>Pseudomonadota</taxon>
        <taxon>Alphaproteobacteria</taxon>
        <taxon>Rhodospirillales</taxon>
        <taxon>Rhodospirillaceae</taxon>
        <taxon>Ferrovibrio</taxon>
    </lineage>
</organism>
<evidence type="ECO:0000256" key="1">
    <source>
        <dbReference type="SAM" id="MobiDB-lite"/>
    </source>
</evidence>
<proteinExistence type="predicted"/>
<protein>
    <submittedName>
        <fullName evidence="2">Group III truncated hemoglobin</fullName>
    </submittedName>
</protein>
<dbReference type="InterPro" id="IPR012292">
    <property type="entry name" value="Globin/Proto"/>
</dbReference>